<proteinExistence type="predicted"/>
<dbReference type="InterPro" id="IPR009078">
    <property type="entry name" value="Ferritin-like_SF"/>
</dbReference>
<reference evidence="3" key="1">
    <citation type="journal article" date="2019" name="Int. J. Syst. Evol. Microbiol.">
        <title>The Global Catalogue of Microorganisms (GCM) 10K type strain sequencing project: providing services to taxonomists for standard genome sequencing and annotation.</title>
        <authorList>
            <consortium name="The Broad Institute Genomics Platform"/>
            <consortium name="The Broad Institute Genome Sequencing Center for Infectious Disease"/>
            <person name="Wu L."/>
            <person name="Ma J."/>
        </authorList>
    </citation>
    <scope>NUCLEOTIDE SEQUENCE [LARGE SCALE GENOMIC DNA]</scope>
    <source>
        <strain evidence="3">CGMCC 4.7093</strain>
    </source>
</reference>
<feature type="domain" description="DUF4439" evidence="1">
    <location>
        <begin position="13"/>
        <end position="148"/>
    </location>
</feature>
<dbReference type="InterPro" id="IPR029447">
    <property type="entry name" value="DUF4439"/>
</dbReference>
<dbReference type="SUPFAM" id="SSF47240">
    <property type="entry name" value="Ferritin-like"/>
    <property type="match status" value="1"/>
</dbReference>
<comment type="caution">
    <text evidence="2">The sequence shown here is derived from an EMBL/GenBank/DDBJ whole genome shotgun (WGS) entry which is preliminary data.</text>
</comment>
<gene>
    <name evidence="2" type="ORF">ACFPBZ_29070</name>
</gene>
<protein>
    <submittedName>
        <fullName evidence="2">DUF4439 domain-containing protein</fullName>
    </submittedName>
</protein>
<sequence length="152" mass="15078">MTGPLDVSAARDAAQAALGAEHAAVWSSGLASAFLSAGDAQALADAALAHRQRRDALVGLLEAAGARAAPSAAAYATPRPVTDGASAAALLVVAEDDVATAWRALLERTDDRDLRTTGVTAMVAAATAGARWRARAGVTPLVPPMPGSGPGS</sequence>
<dbReference type="Pfam" id="PF14530">
    <property type="entry name" value="DUF4439"/>
    <property type="match status" value="1"/>
</dbReference>
<dbReference type="Proteomes" id="UP001595947">
    <property type="component" value="Unassembled WGS sequence"/>
</dbReference>
<evidence type="ECO:0000259" key="1">
    <source>
        <dbReference type="Pfam" id="PF14530"/>
    </source>
</evidence>
<dbReference type="InterPro" id="IPR012347">
    <property type="entry name" value="Ferritin-like"/>
</dbReference>
<dbReference type="EMBL" id="JBHSIV010000067">
    <property type="protein sequence ID" value="MFC5066291.1"/>
    <property type="molecule type" value="Genomic_DNA"/>
</dbReference>
<accession>A0ABV9YWR9</accession>
<dbReference type="RefSeq" id="WP_378039597.1">
    <property type="nucleotide sequence ID" value="NZ_JBHSIV010000067.1"/>
</dbReference>
<evidence type="ECO:0000313" key="2">
    <source>
        <dbReference type="EMBL" id="MFC5066291.1"/>
    </source>
</evidence>
<evidence type="ECO:0000313" key="3">
    <source>
        <dbReference type="Proteomes" id="UP001595947"/>
    </source>
</evidence>
<organism evidence="2 3">
    <name type="scientific">Actinomycetospora atypica</name>
    <dbReference type="NCBI Taxonomy" id="1290095"/>
    <lineage>
        <taxon>Bacteria</taxon>
        <taxon>Bacillati</taxon>
        <taxon>Actinomycetota</taxon>
        <taxon>Actinomycetes</taxon>
        <taxon>Pseudonocardiales</taxon>
        <taxon>Pseudonocardiaceae</taxon>
        <taxon>Actinomycetospora</taxon>
    </lineage>
</organism>
<name>A0ABV9YWR9_9PSEU</name>
<keyword evidence="3" id="KW-1185">Reference proteome</keyword>
<dbReference type="Gene3D" id="1.20.1260.10">
    <property type="match status" value="1"/>
</dbReference>